<reference evidence="2" key="1">
    <citation type="journal article" date="2020" name="bioRxiv">
        <title>Comparative genomics of Chlamydomonas.</title>
        <authorList>
            <person name="Craig R.J."/>
            <person name="Hasan A.R."/>
            <person name="Ness R.W."/>
            <person name="Keightley P.D."/>
        </authorList>
    </citation>
    <scope>NUCLEOTIDE SEQUENCE</scope>
    <source>
        <strain evidence="2">CCAP 11/70</strain>
    </source>
</reference>
<gene>
    <name evidence="2" type="ORF">HYH03_014052</name>
</gene>
<comment type="caution">
    <text evidence="2">The sequence shown here is derived from an EMBL/GenBank/DDBJ whole genome shotgun (WGS) entry which is preliminary data.</text>
</comment>
<evidence type="ECO:0000313" key="2">
    <source>
        <dbReference type="EMBL" id="KAG2487336.1"/>
    </source>
</evidence>
<dbReference type="Proteomes" id="UP000612055">
    <property type="component" value="Unassembled WGS sequence"/>
</dbReference>
<protein>
    <submittedName>
        <fullName evidence="2">Uncharacterized protein</fullName>
    </submittedName>
</protein>
<keyword evidence="3" id="KW-1185">Reference proteome</keyword>
<organism evidence="2 3">
    <name type="scientific">Edaphochlamys debaryana</name>
    <dbReference type="NCBI Taxonomy" id="47281"/>
    <lineage>
        <taxon>Eukaryota</taxon>
        <taxon>Viridiplantae</taxon>
        <taxon>Chlorophyta</taxon>
        <taxon>core chlorophytes</taxon>
        <taxon>Chlorophyceae</taxon>
        <taxon>CS clade</taxon>
        <taxon>Chlamydomonadales</taxon>
        <taxon>Chlamydomonadales incertae sedis</taxon>
        <taxon>Edaphochlamys</taxon>
    </lineage>
</organism>
<feature type="region of interest" description="Disordered" evidence="1">
    <location>
        <begin position="465"/>
        <end position="484"/>
    </location>
</feature>
<accession>A0A835XNW0</accession>
<sequence>MMGSGGWPSLLPSSASGGLAGLAPAVGPLATPAASRSYHAWYYGSKLRNRTILGLQSLDELEELLVREGDRLDHVNLTVLLKRIQQLGAAEEAAAAAASTADPADGAAGAGDADAAPSATAAAVSAAAARAVRGQVVALAAEACRLVRKRAKWYDPRYAAMVVARTAALGHTDGRLLHVLTGRVVDRLNEAYSRDLLLLLRGLRAHQLASAAAAASLPGGQRPAALRSPEEGRRGPRPPAAPLPYDGPPVVLLDGVRAFLAGKVPTGRMPPECLQGLLRHVRLLGGQPLGPGLCALAEADLRRRLPVYAPTPLAGLLATLAAEGHPLPTDLLASAAAQFEAHAHDRGTGAAAAALLSSTAAALRRAGAAAADGSGGTGGGAAQGLQGPGAWLAERPELLAACLQLLQRDLPAATPGQLASWIQALALAEAPLAAPPAAATEAAAGFVSAHAAAVAATLPVRQIASGSGSGTAPGSAAGTESGTGSPVAAKIRAAYGKLQLPAPPGL</sequence>
<name>A0A835XNW0_9CHLO</name>
<feature type="region of interest" description="Disordered" evidence="1">
    <location>
        <begin position="214"/>
        <end position="244"/>
    </location>
</feature>
<evidence type="ECO:0000256" key="1">
    <source>
        <dbReference type="SAM" id="MobiDB-lite"/>
    </source>
</evidence>
<dbReference type="OrthoDB" id="549656at2759"/>
<evidence type="ECO:0000313" key="3">
    <source>
        <dbReference type="Proteomes" id="UP000612055"/>
    </source>
</evidence>
<proteinExistence type="predicted"/>
<dbReference type="AlphaFoldDB" id="A0A835XNW0"/>
<dbReference type="EMBL" id="JAEHOE010000098">
    <property type="protein sequence ID" value="KAG2487336.1"/>
    <property type="molecule type" value="Genomic_DNA"/>
</dbReference>